<dbReference type="PANTHER" id="PTHR37953">
    <property type="entry name" value="UPF0127 PROTEIN MJ1496"/>
    <property type="match status" value="1"/>
</dbReference>
<feature type="chain" id="PRO_5036820893" evidence="1">
    <location>
        <begin position="22"/>
        <end position="145"/>
    </location>
</feature>
<proteinExistence type="predicted"/>
<name>A0A937HKX3_9PROT</name>
<evidence type="ECO:0000313" key="2">
    <source>
        <dbReference type="EMBL" id="MBL6762098.1"/>
    </source>
</evidence>
<keyword evidence="1" id="KW-0732">Signal</keyword>
<protein>
    <submittedName>
        <fullName evidence="2">DUF192 domain-containing protein</fullName>
    </submittedName>
</protein>
<reference evidence="2" key="1">
    <citation type="submission" date="2020-10" db="EMBL/GenBank/DDBJ databases">
        <title>Microbiome of the Black Sea water column analyzed by genome centric metagenomics.</title>
        <authorList>
            <person name="Cabello-Yeves P.J."/>
            <person name="Callieri C."/>
            <person name="Picazo A."/>
            <person name="Mehrshad M."/>
            <person name="Haro-Moreno J.M."/>
            <person name="Roda-Garcia J."/>
            <person name="Dzembekova N."/>
            <person name="Slabakova V."/>
            <person name="Slabakova N."/>
            <person name="Moncheva S."/>
            <person name="Rodriguez-Valera F."/>
        </authorList>
    </citation>
    <scope>NUCLEOTIDE SEQUENCE</scope>
    <source>
        <strain evidence="2">BS307-5m-G5</strain>
    </source>
</reference>
<dbReference type="InterPro" id="IPR038695">
    <property type="entry name" value="Saro_0823-like_sf"/>
</dbReference>
<evidence type="ECO:0000313" key="3">
    <source>
        <dbReference type="Proteomes" id="UP000785783"/>
    </source>
</evidence>
<feature type="signal peptide" evidence="1">
    <location>
        <begin position="1"/>
        <end position="21"/>
    </location>
</feature>
<accession>A0A937HKX3</accession>
<organism evidence="2 3">
    <name type="scientific">PS1 clade bacterium</name>
    <dbReference type="NCBI Taxonomy" id="2175152"/>
    <lineage>
        <taxon>Bacteria</taxon>
        <taxon>Pseudomonadati</taxon>
        <taxon>Pseudomonadota</taxon>
        <taxon>Alphaproteobacteria</taxon>
        <taxon>PS1 clade</taxon>
    </lineage>
</organism>
<dbReference type="Proteomes" id="UP000785783">
    <property type="component" value="Unassembled WGS sequence"/>
</dbReference>
<dbReference type="AlphaFoldDB" id="A0A937HKX3"/>
<comment type="caution">
    <text evidence="2">The sequence shown here is derived from an EMBL/GenBank/DDBJ whole genome shotgun (WGS) entry which is preliminary data.</text>
</comment>
<gene>
    <name evidence="2" type="ORF">ISQ19_05310</name>
</gene>
<dbReference type="InterPro" id="IPR003795">
    <property type="entry name" value="DUF192"/>
</dbReference>
<dbReference type="EMBL" id="JADHOK010000071">
    <property type="protein sequence ID" value="MBL6762098.1"/>
    <property type="molecule type" value="Genomic_DNA"/>
</dbReference>
<sequence length="145" mass="15852">MLRRFLLLCVLALGAVAPTMAAPLTVATLDGRQLVFEVKLADTPEKQRQGLMHVAVMSPRHGMVFPMQPPRQARFWMRNTLIPLDMIFILPGGMVGQIVTRRDTQSDTPTVSLQPVSAVLEINAGEAQALQIGVGDMVRMDGVAF</sequence>
<dbReference type="PANTHER" id="PTHR37953:SF1">
    <property type="entry name" value="UPF0127 PROTEIN MJ1496"/>
    <property type="match status" value="1"/>
</dbReference>
<dbReference type="Pfam" id="PF02643">
    <property type="entry name" value="DUF192"/>
    <property type="match status" value="1"/>
</dbReference>
<evidence type="ECO:0000256" key="1">
    <source>
        <dbReference type="SAM" id="SignalP"/>
    </source>
</evidence>
<dbReference type="Gene3D" id="2.60.120.1140">
    <property type="entry name" value="Protein of unknown function DUF192"/>
    <property type="match status" value="1"/>
</dbReference>